<keyword evidence="2" id="KW-1185">Reference proteome</keyword>
<dbReference type="EMBL" id="ML178877">
    <property type="protein sequence ID" value="TFK95659.1"/>
    <property type="molecule type" value="Genomic_DNA"/>
</dbReference>
<sequence>MNNTSSVLERLRGRVKLCADRGLIFLDGEERRDYGGREGVISEPQAGHDSEAVALRERRQCRGGICLRLVF</sequence>
<evidence type="ECO:0000313" key="1">
    <source>
        <dbReference type="EMBL" id="TFK95659.1"/>
    </source>
</evidence>
<organism evidence="1 2">
    <name type="scientific">Pterulicium gracile</name>
    <dbReference type="NCBI Taxonomy" id="1884261"/>
    <lineage>
        <taxon>Eukaryota</taxon>
        <taxon>Fungi</taxon>
        <taxon>Dikarya</taxon>
        <taxon>Basidiomycota</taxon>
        <taxon>Agaricomycotina</taxon>
        <taxon>Agaricomycetes</taxon>
        <taxon>Agaricomycetidae</taxon>
        <taxon>Agaricales</taxon>
        <taxon>Pleurotineae</taxon>
        <taxon>Pterulaceae</taxon>
        <taxon>Pterulicium</taxon>
    </lineage>
</organism>
<dbReference type="Proteomes" id="UP000305067">
    <property type="component" value="Unassembled WGS sequence"/>
</dbReference>
<proteinExistence type="predicted"/>
<name>A0A5C3Q3M1_9AGAR</name>
<accession>A0A5C3Q3M1</accession>
<evidence type="ECO:0000313" key="2">
    <source>
        <dbReference type="Proteomes" id="UP000305067"/>
    </source>
</evidence>
<protein>
    <submittedName>
        <fullName evidence="1">Uncharacterized protein</fullName>
    </submittedName>
</protein>
<reference evidence="1 2" key="1">
    <citation type="journal article" date="2019" name="Nat. Ecol. Evol.">
        <title>Megaphylogeny resolves global patterns of mushroom evolution.</title>
        <authorList>
            <person name="Varga T."/>
            <person name="Krizsan K."/>
            <person name="Foldi C."/>
            <person name="Dima B."/>
            <person name="Sanchez-Garcia M."/>
            <person name="Sanchez-Ramirez S."/>
            <person name="Szollosi G.J."/>
            <person name="Szarkandi J.G."/>
            <person name="Papp V."/>
            <person name="Albert L."/>
            <person name="Andreopoulos W."/>
            <person name="Angelini C."/>
            <person name="Antonin V."/>
            <person name="Barry K.W."/>
            <person name="Bougher N.L."/>
            <person name="Buchanan P."/>
            <person name="Buyck B."/>
            <person name="Bense V."/>
            <person name="Catcheside P."/>
            <person name="Chovatia M."/>
            <person name="Cooper J."/>
            <person name="Damon W."/>
            <person name="Desjardin D."/>
            <person name="Finy P."/>
            <person name="Geml J."/>
            <person name="Haridas S."/>
            <person name="Hughes K."/>
            <person name="Justo A."/>
            <person name="Karasinski D."/>
            <person name="Kautmanova I."/>
            <person name="Kiss B."/>
            <person name="Kocsube S."/>
            <person name="Kotiranta H."/>
            <person name="LaButti K.M."/>
            <person name="Lechner B.E."/>
            <person name="Liimatainen K."/>
            <person name="Lipzen A."/>
            <person name="Lukacs Z."/>
            <person name="Mihaltcheva S."/>
            <person name="Morgado L.N."/>
            <person name="Niskanen T."/>
            <person name="Noordeloos M.E."/>
            <person name="Ohm R.A."/>
            <person name="Ortiz-Santana B."/>
            <person name="Ovrebo C."/>
            <person name="Racz N."/>
            <person name="Riley R."/>
            <person name="Savchenko A."/>
            <person name="Shiryaev A."/>
            <person name="Soop K."/>
            <person name="Spirin V."/>
            <person name="Szebenyi C."/>
            <person name="Tomsovsky M."/>
            <person name="Tulloss R.E."/>
            <person name="Uehling J."/>
            <person name="Grigoriev I.V."/>
            <person name="Vagvolgyi C."/>
            <person name="Papp T."/>
            <person name="Martin F.M."/>
            <person name="Miettinen O."/>
            <person name="Hibbett D.S."/>
            <person name="Nagy L.G."/>
        </authorList>
    </citation>
    <scope>NUCLEOTIDE SEQUENCE [LARGE SCALE GENOMIC DNA]</scope>
    <source>
        <strain evidence="1 2">CBS 309.79</strain>
    </source>
</reference>
<gene>
    <name evidence="1" type="ORF">BDV98DRAFT_577347</name>
</gene>
<dbReference type="AlphaFoldDB" id="A0A5C3Q3M1"/>